<reference evidence="4" key="1">
    <citation type="submission" date="2018-10" db="EMBL/GenBank/DDBJ databases">
        <authorList>
            <person name="Peiro R."/>
            <person name="Begona"/>
            <person name="Cbmso G."/>
            <person name="Lopez M."/>
            <person name="Gonzalez S."/>
            <person name="Sacristan E."/>
            <person name="Castillo E."/>
        </authorList>
    </citation>
    <scope>NUCLEOTIDE SEQUENCE [LARGE SCALE GENOMIC DNA]</scope>
</reference>
<dbReference type="Gene3D" id="3.40.190.10">
    <property type="entry name" value="Periplasmic binding protein-like II"/>
    <property type="match status" value="1"/>
</dbReference>
<gene>
    <name evidence="3" type="ORF">RHODGE_RHODGE_03701</name>
</gene>
<dbReference type="SUPFAM" id="SSF53850">
    <property type="entry name" value="Periplasmic binding protein-like II"/>
    <property type="match status" value="1"/>
</dbReference>
<evidence type="ECO:0000256" key="1">
    <source>
        <dbReference type="ARBA" id="ARBA00006987"/>
    </source>
</evidence>
<dbReference type="Pfam" id="PF03401">
    <property type="entry name" value="TctC"/>
    <property type="match status" value="1"/>
</dbReference>
<keyword evidence="2" id="KW-0732">Signal</keyword>
<dbReference type="PANTHER" id="PTHR42928">
    <property type="entry name" value="TRICARBOXYLATE-BINDING PROTEIN"/>
    <property type="match status" value="1"/>
</dbReference>
<dbReference type="InterPro" id="IPR006311">
    <property type="entry name" value="TAT_signal"/>
</dbReference>
<dbReference type="PROSITE" id="PS51318">
    <property type="entry name" value="TAT"/>
    <property type="match status" value="1"/>
</dbReference>
<evidence type="ECO:0000313" key="3">
    <source>
        <dbReference type="EMBL" id="VCU10044.1"/>
    </source>
</evidence>
<protein>
    <recommendedName>
        <fullName evidence="5">MFS transporter</fullName>
    </recommendedName>
</protein>
<dbReference type="PANTHER" id="PTHR42928:SF5">
    <property type="entry name" value="BLR1237 PROTEIN"/>
    <property type="match status" value="1"/>
</dbReference>
<evidence type="ECO:0000256" key="2">
    <source>
        <dbReference type="SAM" id="SignalP"/>
    </source>
</evidence>
<comment type="caution">
    <text evidence="3">The sequence shown here is derived from an EMBL/GenBank/DDBJ whole genome shotgun (WGS) entry which is preliminary data.</text>
</comment>
<dbReference type="InterPro" id="IPR042100">
    <property type="entry name" value="Bug_dom1"/>
</dbReference>
<feature type="chain" id="PRO_5018564920" description="MFS transporter" evidence="2">
    <location>
        <begin position="50"/>
        <end position="348"/>
    </location>
</feature>
<dbReference type="Proteomes" id="UP000289200">
    <property type="component" value="Unassembled WGS sequence"/>
</dbReference>
<dbReference type="Gene3D" id="3.40.190.150">
    <property type="entry name" value="Bordetella uptake gene, domain 1"/>
    <property type="match status" value="1"/>
</dbReference>
<dbReference type="InterPro" id="IPR005064">
    <property type="entry name" value="BUG"/>
</dbReference>
<dbReference type="CDD" id="cd13578">
    <property type="entry name" value="PBP2_Bug27"/>
    <property type="match status" value="1"/>
</dbReference>
<dbReference type="PIRSF" id="PIRSF017082">
    <property type="entry name" value="YflP"/>
    <property type="match status" value="1"/>
</dbReference>
<evidence type="ECO:0008006" key="5">
    <source>
        <dbReference type="Google" id="ProtNLM"/>
    </source>
</evidence>
<evidence type="ECO:0000313" key="4">
    <source>
        <dbReference type="Proteomes" id="UP000289200"/>
    </source>
</evidence>
<organism evidence="3 4">
    <name type="scientific">Rhodoplanes serenus</name>
    <dbReference type="NCBI Taxonomy" id="200615"/>
    <lineage>
        <taxon>Bacteria</taxon>
        <taxon>Pseudomonadati</taxon>
        <taxon>Pseudomonadota</taxon>
        <taxon>Alphaproteobacteria</taxon>
        <taxon>Hyphomicrobiales</taxon>
        <taxon>Nitrobacteraceae</taxon>
        <taxon>Rhodoplanes</taxon>
    </lineage>
</organism>
<feature type="signal peptide" evidence="2">
    <location>
        <begin position="1"/>
        <end position="49"/>
    </location>
</feature>
<name>A0A3S4FB20_9BRAD</name>
<dbReference type="EMBL" id="UWOC01000170">
    <property type="protein sequence ID" value="VCU10044.1"/>
    <property type="molecule type" value="Genomic_DNA"/>
</dbReference>
<dbReference type="AlphaFoldDB" id="A0A3S4FB20"/>
<comment type="similarity">
    <text evidence="1">Belongs to the UPF0065 (bug) family.</text>
</comment>
<accession>A0A3S4FB20</accession>
<proteinExistence type="inferred from homology"/>
<sequence length="348" mass="36662">MTPRLSDLLSSFVSRVAPAAATSRRMLAAGLAGAAALAVVTAVPAPATAAADYPTRPVRWVVSYPPGGATDITARLVAQGLSERLGQQVVIENRAGAGNNIGTEIAINAPPDGYTLFFVNPANTINATLYKKLSFDFVRDIQGVAGIIRVPNVMVVNPSVPAKTVAEFIDWVKANPGKVNMASSGNGTSIHLSGELFMAMTGAKMTHVPYRGSAPAVTDLIAGQVHVLFDNLPSAIEHIRSGRLRALAVTTAVRSEMLPDVPTIAETVPGYEASGIFGMGIQKAAPREIVDRLNAVVNESIDDPKLRARLLELGGIPMKTTPDEFQKVIEEETAKWGKAVQFSGASVD</sequence>
<keyword evidence="4" id="KW-1185">Reference proteome</keyword>